<reference evidence="4" key="1">
    <citation type="submission" date="2016-10" db="EMBL/GenBank/DDBJ databases">
        <authorList>
            <person name="Varghese N."/>
            <person name="Submissions S."/>
        </authorList>
    </citation>
    <scope>NUCLEOTIDE SEQUENCE [LARGE SCALE GENOMIC DNA]</scope>
    <source>
        <strain evidence="4">DSM 19083</strain>
    </source>
</reference>
<evidence type="ECO:0000313" key="3">
    <source>
        <dbReference type="EMBL" id="SFF12137.1"/>
    </source>
</evidence>
<sequence length="210" mass="21667">MPRPPSTALRRPARRAVALALATGLLLAACTDDPEPAEPSAPAPTTTSPASTVTPSPEPSTPTTPADDATAAPSPSETAEATPDADAPPGDAVAVLTLRGGMCADGTECETVLAVERDGTWTRSEQGVVVGTGEVHPADLEWWSTAGTDLEPDSLVAGEATECPSDADGREVILETVTRDGWVRLESCEVELAESETLERLGLLLEATEL</sequence>
<dbReference type="STRING" id="285351.SAMN04488035_1707"/>
<name>A0A1I2G575_9MICO</name>
<dbReference type="PROSITE" id="PS51257">
    <property type="entry name" value="PROKAR_LIPOPROTEIN"/>
    <property type="match status" value="1"/>
</dbReference>
<gene>
    <name evidence="3" type="ORF">SAMN04488035_1707</name>
</gene>
<evidence type="ECO:0000256" key="2">
    <source>
        <dbReference type="SAM" id="SignalP"/>
    </source>
</evidence>
<feature type="chain" id="PRO_5038970535" evidence="2">
    <location>
        <begin position="29"/>
        <end position="210"/>
    </location>
</feature>
<organism evidence="3 4">
    <name type="scientific">Flavimobilis marinus</name>
    <dbReference type="NCBI Taxonomy" id="285351"/>
    <lineage>
        <taxon>Bacteria</taxon>
        <taxon>Bacillati</taxon>
        <taxon>Actinomycetota</taxon>
        <taxon>Actinomycetes</taxon>
        <taxon>Micrococcales</taxon>
        <taxon>Jonesiaceae</taxon>
        <taxon>Flavimobilis</taxon>
    </lineage>
</organism>
<feature type="compositionally biased region" description="Low complexity" evidence="1">
    <location>
        <begin position="43"/>
        <end position="55"/>
    </location>
</feature>
<feature type="region of interest" description="Disordered" evidence="1">
    <location>
        <begin position="30"/>
        <end position="91"/>
    </location>
</feature>
<accession>A0A1I2G575</accession>
<evidence type="ECO:0000313" key="4">
    <source>
        <dbReference type="Proteomes" id="UP000198520"/>
    </source>
</evidence>
<feature type="signal peptide" evidence="2">
    <location>
        <begin position="1"/>
        <end position="28"/>
    </location>
</feature>
<protein>
    <submittedName>
        <fullName evidence="3">Uncharacterized protein</fullName>
    </submittedName>
</protein>
<dbReference type="Proteomes" id="UP000198520">
    <property type="component" value="Unassembled WGS sequence"/>
</dbReference>
<dbReference type="AlphaFoldDB" id="A0A1I2G575"/>
<keyword evidence="2" id="KW-0732">Signal</keyword>
<evidence type="ECO:0000256" key="1">
    <source>
        <dbReference type="SAM" id="MobiDB-lite"/>
    </source>
</evidence>
<dbReference type="RefSeq" id="WP_093377157.1">
    <property type="nucleotide sequence ID" value="NZ_BNAN01000002.1"/>
</dbReference>
<proteinExistence type="predicted"/>
<dbReference type="EMBL" id="FONZ01000002">
    <property type="protein sequence ID" value="SFF12137.1"/>
    <property type="molecule type" value="Genomic_DNA"/>
</dbReference>
<feature type="compositionally biased region" description="Low complexity" evidence="1">
    <location>
        <begin position="63"/>
        <end position="91"/>
    </location>
</feature>
<keyword evidence="4" id="KW-1185">Reference proteome</keyword>